<proteinExistence type="predicted"/>
<name>A0A160TPB6_9ZZZZ</name>
<organism evidence="1">
    <name type="scientific">hydrothermal vent metagenome</name>
    <dbReference type="NCBI Taxonomy" id="652676"/>
    <lineage>
        <taxon>unclassified sequences</taxon>
        <taxon>metagenomes</taxon>
        <taxon>ecological metagenomes</taxon>
    </lineage>
</organism>
<dbReference type="EMBL" id="CZQE01000351">
    <property type="protein sequence ID" value="CUS46237.1"/>
    <property type="molecule type" value="Genomic_DNA"/>
</dbReference>
<gene>
    <name evidence="1" type="ORF">MGWOODY_Smn3216</name>
</gene>
<protein>
    <submittedName>
        <fullName evidence="1">Uncharacterized protein</fullName>
    </submittedName>
</protein>
<accession>A0A160TPB6</accession>
<sequence>MRIMLAMLLASIALPAPAEDRAPLVGLYDGHQMEMGAQLNLSADGRFDYGLVYGALDEAGQGTWVVKDGRVLLTSDPVTPPRFVFTGQKPAPAGTLRLSLEAPKDVSLQYFDAVLTSARGGTKGGQLTEEGLSLPLDATDPPVSVRMFLPMFEVAGDPVTIDPTKGYWLSFRFEANDIGKADFRGTVLTIDKGDLVFERFGRTIRFRRVGG</sequence>
<dbReference type="AlphaFoldDB" id="A0A160TPB6"/>
<evidence type="ECO:0000313" key="1">
    <source>
        <dbReference type="EMBL" id="CUS46237.1"/>
    </source>
</evidence>
<reference evidence="1" key="1">
    <citation type="submission" date="2015-10" db="EMBL/GenBank/DDBJ databases">
        <authorList>
            <person name="Gilbert D.G."/>
        </authorList>
    </citation>
    <scope>NUCLEOTIDE SEQUENCE</scope>
</reference>